<evidence type="ECO:0000313" key="1">
    <source>
        <dbReference type="EMBL" id="THD08706.1"/>
    </source>
</evidence>
<dbReference type="OrthoDB" id="9771424at2"/>
<proteinExistence type="predicted"/>
<name>A0A4S3KJ28_9GAMM</name>
<dbReference type="EMBL" id="MWIO01000014">
    <property type="protein sequence ID" value="THD08706.1"/>
    <property type="molecule type" value="Genomic_DNA"/>
</dbReference>
<accession>A0A4S3KJ28</accession>
<dbReference type="Proteomes" id="UP000306317">
    <property type="component" value="Unassembled WGS sequence"/>
</dbReference>
<keyword evidence="2" id="KW-1185">Reference proteome</keyword>
<reference evidence="1 2" key="1">
    <citation type="submission" date="2017-02" db="EMBL/GenBank/DDBJ databases">
        <title>Whole genome sequencing of Rhodanobacter lindaniclasticus DSM 17932.</title>
        <authorList>
            <person name="Kumar S."/>
            <person name="Patil P."/>
            <person name="Patil P.B."/>
        </authorList>
    </citation>
    <scope>NUCLEOTIDE SEQUENCE [LARGE SCALE GENOMIC DNA]</scope>
    <source>
        <strain evidence="1 2">DSM 17932</strain>
    </source>
</reference>
<evidence type="ECO:0000313" key="2">
    <source>
        <dbReference type="Proteomes" id="UP000306317"/>
    </source>
</evidence>
<dbReference type="AlphaFoldDB" id="A0A4S3KJ28"/>
<organism evidence="1 2">
    <name type="scientific">Rhodanobacter lindaniclasticus</name>
    <dbReference type="NCBI Taxonomy" id="75310"/>
    <lineage>
        <taxon>Bacteria</taxon>
        <taxon>Pseudomonadati</taxon>
        <taxon>Pseudomonadota</taxon>
        <taxon>Gammaproteobacteria</taxon>
        <taxon>Lysobacterales</taxon>
        <taxon>Rhodanobacteraceae</taxon>
        <taxon>Rhodanobacter</taxon>
    </lineage>
</organism>
<comment type="caution">
    <text evidence="1">The sequence shown here is derived from an EMBL/GenBank/DDBJ whole genome shotgun (WGS) entry which is preliminary data.</text>
</comment>
<dbReference type="SUPFAM" id="SSF56935">
    <property type="entry name" value="Porins"/>
    <property type="match status" value="1"/>
</dbReference>
<sequence length="462" mass="51353">MKRIHLPCFPARHDLHAMVHVPSPGSGAERARATRSLWRAVPWLLLGAWLAILPTQNASAMPEFARRYSLSCVACHSAFPRLNKFGEIFAKNNMRLPNWMETSAQLNDDRLALPDHVPLAIRAQAYLQGRQGQAIDPISGARQSAATDFQSPYLLKLLSSAPLSKNITYYFYAIMGEKGGNGEVLVEDAWFRHADIFGSGIGMMLGQFSLSDSMFPREIRLPFQDYMVYRMAGVTYDRGVLFDRDIGRFGIDLGFTNGNGITDNFKINGTGYSRPDRMFDSDSSKTTFAHIGTDIGPVAVGVFGAAGKQRGAAGPAGMDKSQRNTDKRVVGLDASGDIGANTHWYTQYLWNDWDGFLDADPTRNYRWSGGFAGVDWIPDDRWAFSALYNRASAGDLAHTNTIFEGIDINSLSLTASYYFMRNVKGIIELNVDFQNRTRPTGPYFTGHLSSENYILFGFDTAF</sequence>
<gene>
    <name evidence="1" type="ORF">B1991_05125</name>
</gene>
<protein>
    <submittedName>
        <fullName evidence="1">Uncharacterized protein</fullName>
    </submittedName>
</protein>